<name>K9AUL4_9STAP</name>
<dbReference type="Gene3D" id="1.20.58.220">
    <property type="entry name" value="Phosphate transport system protein phou homolog 2, domain 2"/>
    <property type="match status" value="1"/>
</dbReference>
<organism evidence="9 10">
    <name type="scientific">Staphylococcus massiliensis S46</name>
    <dbReference type="NCBI Taxonomy" id="1229783"/>
    <lineage>
        <taxon>Bacteria</taxon>
        <taxon>Bacillati</taxon>
        <taxon>Bacillota</taxon>
        <taxon>Bacilli</taxon>
        <taxon>Bacillales</taxon>
        <taxon>Staphylococcaceae</taxon>
        <taxon>Staphylococcus</taxon>
    </lineage>
</organism>
<dbReference type="NCBIfam" id="NF037997">
    <property type="entry name" value="Na_Pi_symport"/>
    <property type="match status" value="1"/>
</dbReference>
<dbReference type="NCBIfam" id="TIGR00704">
    <property type="entry name" value="NaPi_cotrn_rel"/>
    <property type="match status" value="1"/>
</dbReference>
<dbReference type="Proteomes" id="UP000009885">
    <property type="component" value="Unassembled WGS sequence"/>
</dbReference>
<evidence type="ECO:0000256" key="2">
    <source>
        <dbReference type="ARBA" id="ARBA00022475"/>
    </source>
</evidence>
<evidence type="ECO:0000256" key="5">
    <source>
        <dbReference type="ARBA" id="ARBA00023136"/>
    </source>
</evidence>
<dbReference type="Pfam" id="PF02690">
    <property type="entry name" value="Na_Pi_cotrans"/>
    <property type="match status" value="1"/>
</dbReference>
<comment type="subcellular location">
    <subcellularLocation>
        <location evidence="1">Cell membrane</location>
        <topology evidence="1">Multi-pass membrane protein</topology>
    </subcellularLocation>
</comment>
<dbReference type="Pfam" id="PF01895">
    <property type="entry name" value="PhoU"/>
    <property type="match status" value="1"/>
</dbReference>
<comment type="caution">
    <text evidence="9">The sequence shown here is derived from an EMBL/GenBank/DDBJ whole genome shotgun (WGS) entry which is preliminary data.</text>
</comment>
<dbReference type="AlphaFoldDB" id="K9AUL4"/>
<dbReference type="PANTHER" id="PTHR10010:SF46">
    <property type="entry name" value="SODIUM-DEPENDENT PHOSPHATE TRANSPORT PROTEIN 2B"/>
    <property type="match status" value="1"/>
</dbReference>
<dbReference type="OrthoDB" id="9763003at2"/>
<evidence type="ECO:0000313" key="10">
    <source>
        <dbReference type="Proteomes" id="UP000009885"/>
    </source>
</evidence>
<keyword evidence="4 7" id="KW-1133">Transmembrane helix</keyword>
<evidence type="ECO:0000256" key="7">
    <source>
        <dbReference type="SAM" id="Phobius"/>
    </source>
</evidence>
<dbReference type="PATRIC" id="fig|1229783.3.peg.2285"/>
<protein>
    <submittedName>
        <fullName evidence="9">Na/Pi cotransporter family protein</fullName>
    </submittedName>
</protein>
<dbReference type="SUPFAM" id="SSF109755">
    <property type="entry name" value="PhoU-like"/>
    <property type="match status" value="1"/>
</dbReference>
<evidence type="ECO:0000256" key="1">
    <source>
        <dbReference type="ARBA" id="ARBA00004651"/>
    </source>
</evidence>
<feature type="transmembrane region" description="Helical" evidence="7">
    <location>
        <begin position="6"/>
        <end position="23"/>
    </location>
</feature>
<feature type="compositionally biased region" description="Acidic residues" evidence="6">
    <location>
        <begin position="539"/>
        <end position="548"/>
    </location>
</feature>
<dbReference type="InterPro" id="IPR004633">
    <property type="entry name" value="NaPi_cotrn-rel/YqeW-like"/>
</dbReference>
<feature type="domain" description="PhoU" evidence="8">
    <location>
        <begin position="450"/>
        <end position="534"/>
    </location>
</feature>
<accession>K9AUL4</accession>
<dbReference type="GO" id="GO:0005886">
    <property type="term" value="C:plasma membrane"/>
    <property type="evidence" value="ECO:0007669"/>
    <property type="project" value="UniProtKB-SubCell"/>
</dbReference>
<feature type="transmembrane region" description="Helical" evidence="7">
    <location>
        <begin position="135"/>
        <end position="156"/>
    </location>
</feature>
<keyword evidence="10" id="KW-1185">Reference proteome</keyword>
<feature type="transmembrane region" description="Helical" evidence="7">
    <location>
        <begin position="177"/>
        <end position="201"/>
    </location>
</feature>
<dbReference type="GO" id="GO:0044341">
    <property type="term" value="P:sodium-dependent phosphate transport"/>
    <property type="evidence" value="ECO:0007669"/>
    <property type="project" value="InterPro"/>
</dbReference>
<evidence type="ECO:0000256" key="3">
    <source>
        <dbReference type="ARBA" id="ARBA00022692"/>
    </source>
</evidence>
<feature type="transmembrane region" description="Helical" evidence="7">
    <location>
        <begin position="213"/>
        <end position="236"/>
    </location>
</feature>
<dbReference type="eggNOG" id="COG1283">
    <property type="taxonomic scope" value="Bacteria"/>
</dbReference>
<evidence type="ECO:0000259" key="8">
    <source>
        <dbReference type="Pfam" id="PF01895"/>
    </source>
</evidence>
<keyword evidence="2" id="KW-1003">Cell membrane</keyword>
<keyword evidence="5 7" id="KW-0472">Membrane</keyword>
<dbReference type="InterPro" id="IPR038078">
    <property type="entry name" value="PhoU-like_sf"/>
</dbReference>
<feature type="transmembrane region" description="Helical" evidence="7">
    <location>
        <begin position="248"/>
        <end position="272"/>
    </location>
</feature>
<feature type="region of interest" description="Disordered" evidence="6">
    <location>
        <begin position="538"/>
        <end position="557"/>
    </location>
</feature>
<sequence>MELSVTETIFTFLGGLGIFLFGLKQMGDGLQSAAGDRLRNILNIFTSNPVLGVLAGMLVTILIQSSSGTTAITIGLVSAGFMTLRQAIGVIMGANIGTTVTAFLIGIKLEDYALPLIALGALLIFFFAKRKVNNIGRIIFGFGSLFYGLKLMGDAVKPLAKLDGFKDLMLSMSDHPLLGVAVGTGLTALVQSSSATIGILQKFFESGMLDIHAAIPVLFGDNIGTTITAVLAALAGSLAAKRAAAVHVLFNLIGVFLFMLILPLFTMFMQWVQKILHLSPELTIAFAHGTFNVTNTIIQLPFVFALAWLVTKIIPGKDVTEAYQPKHLDRNLAYRAPGMALQQSQKEVQNMGMLVGSILDDLSTKDPAKEKDIVQKYQAVDTIGDSIRHYLVRISTRDLSTTDGERLSVMFDINKSILQVNELAREYLEQRRRQKRNNIKITDDAQRGVDRLFDHVKYSYKKAIDTIDVYDDVERDEVVQRSKEAYDLEHDLRRNHIRRLNRGECSTDGGLLYVDTITVIERIGYNSRNISESVMVLEDTPEPTDEEVKEVQEQESK</sequence>
<evidence type="ECO:0000256" key="6">
    <source>
        <dbReference type="SAM" id="MobiDB-lite"/>
    </source>
</evidence>
<gene>
    <name evidence="9" type="ORF">C273_11560</name>
</gene>
<feature type="transmembrane region" description="Helical" evidence="7">
    <location>
        <begin position="284"/>
        <end position="310"/>
    </location>
</feature>
<keyword evidence="3 7" id="KW-0812">Transmembrane</keyword>
<dbReference type="InterPro" id="IPR003841">
    <property type="entry name" value="Na/Pi_transpt"/>
</dbReference>
<reference evidence="9 10" key="1">
    <citation type="journal article" date="2013" name="Genome Announc.">
        <title>Genome Sequence of Staphylococcus massiliensis Strain S46, Isolated from the Surface of Healthy Human Skin.</title>
        <authorList>
            <person name="Srivastav R."/>
            <person name="Singh A."/>
            <person name="Jangir P.K."/>
            <person name="Kumari C."/>
            <person name="Muduli S."/>
            <person name="Sharma R."/>
        </authorList>
    </citation>
    <scope>NUCLEOTIDE SEQUENCE [LARGE SCALE GENOMIC DNA]</scope>
    <source>
        <strain evidence="9 10">S46</strain>
    </source>
</reference>
<dbReference type="InterPro" id="IPR026022">
    <property type="entry name" value="PhoU_dom"/>
</dbReference>
<dbReference type="GO" id="GO:0005436">
    <property type="term" value="F:sodium:phosphate symporter activity"/>
    <property type="evidence" value="ECO:0007669"/>
    <property type="project" value="InterPro"/>
</dbReference>
<feature type="transmembrane region" description="Helical" evidence="7">
    <location>
        <begin position="44"/>
        <end position="63"/>
    </location>
</feature>
<feature type="transmembrane region" description="Helical" evidence="7">
    <location>
        <begin position="112"/>
        <end position="129"/>
    </location>
</feature>
<dbReference type="EMBL" id="AMSQ01000038">
    <property type="protein sequence ID" value="EKU45175.1"/>
    <property type="molecule type" value="Genomic_DNA"/>
</dbReference>
<dbReference type="RefSeq" id="WP_009385453.1">
    <property type="nucleotide sequence ID" value="NZ_AMSQ01000038.1"/>
</dbReference>
<proteinExistence type="predicted"/>
<evidence type="ECO:0000313" key="9">
    <source>
        <dbReference type="EMBL" id="EKU45175.1"/>
    </source>
</evidence>
<feature type="transmembrane region" description="Helical" evidence="7">
    <location>
        <begin position="83"/>
        <end position="105"/>
    </location>
</feature>
<evidence type="ECO:0000256" key="4">
    <source>
        <dbReference type="ARBA" id="ARBA00022989"/>
    </source>
</evidence>
<dbReference type="PANTHER" id="PTHR10010">
    <property type="entry name" value="SOLUTE CARRIER FAMILY 34 SODIUM PHOSPHATE , MEMBER 2-RELATED"/>
    <property type="match status" value="1"/>
</dbReference>